<dbReference type="GO" id="GO:0005524">
    <property type="term" value="F:ATP binding"/>
    <property type="evidence" value="ECO:0007669"/>
    <property type="project" value="UniProtKB-UniRule"/>
</dbReference>
<dbReference type="AlphaFoldDB" id="A0A1Y3GEU4"/>
<gene>
    <name evidence="12" type="primary">adkA</name>
    <name evidence="13" type="ORF">AMET1_0474</name>
</gene>
<evidence type="ECO:0000256" key="11">
    <source>
        <dbReference type="ARBA" id="ARBA00033336"/>
    </source>
</evidence>
<keyword evidence="10 12" id="KW-0067">ATP-binding</keyword>
<evidence type="ECO:0000256" key="8">
    <source>
        <dbReference type="ARBA" id="ARBA00022741"/>
    </source>
</evidence>
<comment type="caution">
    <text evidence="13">The sequence shown here is derived from an EMBL/GenBank/DDBJ whole genome shotgun (WGS) entry which is preliminary data.</text>
</comment>
<keyword evidence="9 12" id="KW-0418">Kinase</keyword>
<reference evidence="13 14" key="1">
    <citation type="submission" date="2016-12" db="EMBL/GenBank/DDBJ databases">
        <title>Discovery of methanogenic haloarchaea.</title>
        <authorList>
            <person name="Sorokin D.Y."/>
            <person name="Makarova K.S."/>
            <person name="Abbas B."/>
            <person name="Ferrer M."/>
            <person name="Golyshin P.N."/>
        </authorList>
    </citation>
    <scope>NUCLEOTIDE SEQUENCE [LARGE SCALE GENOMIC DNA]</scope>
    <source>
        <strain evidence="13">AMET1</strain>
    </source>
</reference>
<dbReference type="Proteomes" id="UP000195137">
    <property type="component" value="Unassembled WGS sequence"/>
</dbReference>
<dbReference type="NCBIfam" id="NF003122">
    <property type="entry name" value="PRK04040.1"/>
    <property type="match status" value="1"/>
</dbReference>
<dbReference type="OrthoDB" id="26198at2157"/>
<comment type="catalytic activity">
    <reaction evidence="1 12">
        <text>AMP + ATP = 2 ADP</text>
        <dbReference type="Rhea" id="RHEA:12973"/>
        <dbReference type="ChEBI" id="CHEBI:30616"/>
        <dbReference type="ChEBI" id="CHEBI:456215"/>
        <dbReference type="ChEBI" id="CHEBI:456216"/>
        <dbReference type="EC" id="2.7.4.3"/>
    </reaction>
</comment>
<evidence type="ECO:0000256" key="2">
    <source>
        <dbReference type="ARBA" id="ARBA00004496"/>
    </source>
</evidence>
<evidence type="ECO:0000256" key="10">
    <source>
        <dbReference type="ARBA" id="ARBA00022840"/>
    </source>
</evidence>
<feature type="binding site" evidence="12">
    <location>
        <begin position="8"/>
        <end position="16"/>
    </location>
    <ligand>
        <name>ATP</name>
        <dbReference type="ChEBI" id="CHEBI:30616"/>
    </ligand>
</feature>
<accession>A0A1Y3GEU4</accession>
<dbReference type="GO" id="GO:0005737">
    <property type="term" value="C:cytoplasm"/>
    <property type="evidence" value="ECO:0007669"/>
    <property type="project" value="UniProtKB-SubCell"/>
</dbReference>
<dbReference type="Pfam" id="PF13207">
    <property type="entry name" value="AAA_17"/>
    <property type="match status" value="1"/>
</dbReference>
<keyword evidence="8 12" id="KW-0547">Nucleotide-binding</keyword>
<dbReference type="GO" id="GO:0004017">
    <property type="term" value="F:AMP kinase activity"/>
    <property type="evidence" value="ECO:0007669"/>
    <property type="project" value="UniProtKB-UniRule"/>
</dbReference>
<dbReference type="RefSeq" id="WP_086636879.1">
    <property type="nucleotide sequence ID" value="NZ_MRZU01000003.1"/>
</dbReference>
<comment type="subcellular location">
    <subcellularLocation>
        <location evidence="2 12">Cytoplasm</location>
    </subcellularLocation>
</comment>
<evidence type="ECO:0000256" key="6">
    <source>
        <dbReference type="ARBA" id="ARBA00022490"/>
    </source>
</evidence>
<keyword evidence="14" id="KW-1185">Reference proteome</keyword>
<evidence type="ECO:0000256" key="12">
    <source>
        <dbReference type="HAMAP-Rule" id="MF_00234"/>
    </source>
</evidence>
<comment type="similarity">
    <text evidence="3 12">Belongs to the archaeal adenylate kinase family.</text>
</comment>
<dbReference type="InterPro" id="IPR023477">
    <property type="entry name" value="Adenylate_kinase_AdkA"/>
</dbReference>
<sequence length="188" mass="20903">MTLVVLTGSPGVGKSTVANKALQNTTKEYKTVNYGDKMLEVAKERGWVEDRDQMRKLDPEKQKEVQKIAGEKISEMSETQPIIVDTHSTIKTPQGYLPGIPEWVLKPLDPDTIVVVEAQPKEIINRREKDAGERVRDKETTKELEQHQEMNRAAAMACAVLNGATVKIIENPDGGLEQAAESLLKVLK</sequence>
<dbReference type="EMBL" id="MRZU01000003">
    <property type="protein sequence ID" value="OUJ18823.1"/>
    <property type="molecule type" value="Genomic_DNA"/>
</dbReference>
<dbReference type="Gene3D" id="3.40.50.300">
    <property type="entry name" value="P-loop containing nucleotide triphosphate hydrolases"/>
    <property type="match status" value="1"/>
</dbReference>
<keyword evidence="7 12" id="KW-0808">Transferase</keyword>
<dbReference type="InterPro" id="IPR027417">
    <property type="entry name" value="P-loop_NTPase"/>
</dbReference>
<dbReference type="SUPFAM" id="SSF52540">
    <property type="entry name" value="P-loop containing nucleoside triphosphate hydrolases"/>
    <property type="match status" value="1"/>
</dbReference>
<evidence type="ECO:0000313" key="14">
    <source>
        <dbReference type="Proteomes" id="UP000195137"/>
    </source>
</evidence>
<evidence type="ECO:0000256" key="1">
    <source>
        <dbReference type="ARBA" id="ARBA00000582"/>
    </source>
</evidence>
<evidence type="ECO:0000256" key="3">
    <source>
        <dbReference type="ARBA" id="ARBA00007088"/>
    </source>
</evidence>
<name>A0A1Y3GEU4_9EURY</name>
<dbReference type="EC" id="2.7.4.3" evidence="4 12"/>
<proteinExistence type="inferred from homology"/>
<organism evidence="13 14">
    <name type="scientific">Methanonatronarchaeum thermophilum</name>
    <dbReference type="NCBI Taxonomy" id="1927129"/>
    <lineage>
        <taxon>Archaea</taxon>
        <taxon>Methanobacteriati</taxon>
        <taxon>Methanobacteriota</taxon>
        <taxon>Methanonatronarchaeia</taxon>
        <taxon>Methanonatronarchaeales</taxon>
        <taxon>Methanonatronarchaeaceae</taxon>
        <taxon>Methanonatronarchaeum</taxon>
    </lineage>
</organism>
<evidence type="ECO:0000256" key="4">
    <source>
        <dbReference type="ARBA" id="ARBA00012955"/>
    </source>
</evidence>
<evidence type="ECO:0000256" key="9">
    <source>
        <dbReference type="ARBA" id="ARBA00022777"/>
    </source>
</evidence>
<dbReference type="CDD" id="cd02019">
    <property type="entry name" value="NK"/>
    <property type="match status" value="1"/>
</dbReference>
<evidence type="ECO:0000256" key="5">
    <source>
        <dbReference type="ARBA" id="ARBA00019926"/>
    </source>
</evidence>
<evidence type="ECO:0000313" key="13">
    <source>
        <dbReference type="EMBL" id="OUJ18823.1"/>
    </source>
</evidence>
<evidence type="ECO:0000256" key="7">
    <source>
        <dbReference type="ARBA" id="ARBA00022679"/>
    </source>
</evidence>
<dbReference type="HAMAP" id="MF_00234">
    <property type="entry name" value="Adenylate_kinase_AdkA"/>
    <property type="match status" value="1"/>
</dbReference>
<keyword evidence="6 12" id="KW-0963">Cytoplasm</keyword>
<protein>
    <recommendedName>
        <fullName evidence="5 12">Adenylate kinase</fullName>
        <shortName evidence="12">AK</shortName>
        <ecNumber evidence="4 12">2.7.4.3</ecNumber>
    </recommendedName>
    <alternativeName>
        <fullName evidence="11 12">ATP-AMP transphosphorylase</fullName>
    </alternativeName>
</protein>